<dbReference type="HOGENOM" id="CLU_096824_1_1_6"/>
<evidence type="ECO:0000313" key="4">
    <source>
        <dbReference type="EMBL" id="EFX90669.1"/>
    </source>
</evidence>
<gene>
    <name evidence="4" type="primary">ubiC</name>
    <name evidence="4" type="ORF">HMPREF0027_2275</name>
</gene>
<sequence>MLTQYRKILMQNHWCEEAIGLTSQQSAWLLHQGSLTQKLLQVTQDFNVQITEQKWLAKNTEKMTACNLAQSDSDYWYREVLLKEANCPWIFAQTLLPKETIENVAQEVPLLGEQPIGLWLFAQQPKRTLLAWQQDHESGMYMRRACYRLNGYPLEVRELFLPAFLFP</sequence>
<protein>
    <submittedName>
        <fullName evidence="4">Chorismate lyase</fullName>
    </submittedName>
</protein>
<dbReference type="Proteomes" id="UP000005467">
    <property type="component" value="Unassembled WGS sequence"/>
</dbReference>
<dbReference type="Gene3D" id="3.40.1410.10">
    <property type="entry name" value="Chorismate lyase-like"/>
    <property type="match status" value="1"/>
</dbReference>
<evidence type="ECO:0000256" key="1">
    <source>
        <dbReference type="ARBA" id="ARBA00022490"/>
    </source>
</evidence>
<accession>E8KKA8</accession>
<name>E8KKA8_9PAST</name>
<proteinExistence type="predicted"/>
<evidence type="ECO:0000256" key="3">
    <source>
        <dbReference type="ARBA" id="ARBA00023239"/>
    </source>
</evidence>
<dbReference type="GO" id="GO:0006744">
    <property type="term" value="P:ubiquinone biosynthetic process"/>
    <property type="evidence" value="ECO:0007669"/>
    <property type="project" value="UniProtKB-KW"/>
</dbReference>
<organism evidence="4 5">
    <name type="scientific">Actinobacillus ureae ATCC 25976</name>
    <dbReference type="NCBI Taxonomy" id="887324"/>
    <lineage>
        <taxon>Bacteria</taxon>
        <taxon>Pseudomonadati</taxon>
        <taxon>Pseudomonadota</taxon>
        <taxon>Gammaproteobacteria</taxon>
        <taxon>Pasteurellales</taxon>
        <taxon>Pasteurellaceae</taxon>
        <taxon>Actinobacillus</taxon>
    </lineage>
</organism>
<dbReference type="Pfam" id="PF04345">
    <property type="entry name" value="Chor_lyase"/>
    <property type="match status" value="1"/>
</dbReference>
<dbReference type="PANTHER" id="PTHR38683:SF1">
    <property type="entry name" value="CHORISMATE PYRUVATE-LYASE"/>
    <property type="match status" value="1"/>
</dbReference>
<dbReference type="InterPro" id="IPR007440">
    <property type="entry name" value="Chorismate--pyruvate_lyase"/>
</dbReference>
<comment type="caution">
    <text evidence="4">The sequence shown here is derived from an EMBL/GenBank/DDBJ whole genome shotgun (WGS) entry which is preliminary data.</text>
</comment>
<dbReference type="AlphaFoldDB" id="E8KKA8"/>
<reference evidence="4 5" key="1">
    <citation type="submission" date="2011-01" db="EMBL/GenBank/DDBJ databases">
        <authorList>
            <person name="Muzny D."/>
            <person name="Qin X."/>
            <person name="Deng J."/>
            <person name="Jiang H."/>
            <person name="Liu Y."/>
            <person name="Qu J."/>
            <person name="Song X.-Z."/>
            <person name="Zhang L."/>
            <person name="Thornton R."/>
            <person name="Coyle M."/>
            <person name="Francisco L."/>
            <person name="Jackson L."/>
            <person name="Javaid M."/>
            <person name="Korchina V."/>
            <person name="Kovar C."/>
            <person name="Mata R."/>
            <person name="Mathew T."/>
            <person name="Ngo R."/>
            <person name="Nguyen L."/>
            <person name="Nguyen N."/>
            <person name="Okwuonu G."/>
            <person name="Ongeri F."/>
            <person name="Pham C."/>
            <person name="Simmons D."/>
            <person name="Wilczek-Boney K."/>
            <person name="Hale W."/>
            <person name="Jakkamsetti A."/>
            <person name="Pham P."/>
            <person name="Ruth R."/>
            <person name="San Lucas F."/>
            <person name="Warren J."/>
            <person name="Zhang J."/>
            <person name="Zhao Z."/>
            <person name="Zhou C."/>
            <person name="Zhu D."/>
            <person name="Lee S."/>
            <person name="Bess C."/>
            <person name="Blankenburg K."/>
            <person name="Forbes L."/>
            <person name="Fu Q."/>
            <person name="Gubbala S."/>
            <person name="Hirani K."/>
            <person name="Jayaseelan J.C."/>
            <person name="Lara F."/>
            <person name="Munidasa M."/>
            <person name="Palculict T."/>
            <person name="Patil S."/>
            <person name="Pu L.-L."/>
            <person name="Saada N."/>
            <person name="Tang L."/>
            <person name="Weissenberger G."/>
            <person name="Zhu Y."/>
            <person name="Hemphill L."/>
            <person name="Shang Y."/>
            <person name="Youmans B."/>
            <person name="Ayvaz T."/>
            <person name="Ross M."/>
            <person name="Santibanez J."/>
            <person name="Aqrawi P."/>
            <person name="Gross S."/>
            <person name="Joshi V."/>
            <person name="Fowler G."/>
            <person name="Nazareth L."/>
            <person name="Reid J."/>
            <person name="Worley K."/>
            <person name="Petrosino J."/>
            <person name="Highlander S."/>
            <person name="Gibbs R."/>
        </authorList>
    </citation>
    <scope>NUCLEOTIDE SEQUENCE [LARGE SCALE GENOMIC DNA]</scope>
    <source>
        <strain evidence="4 5">ATCC 25976</strain>
    </source>
</reference>
<dbReference type="PANTHER" id="PTHR38683">
    <property type="entry name" value="CHORISMATE PYRUVATE-LYASE"/>
    <property type="match status" value="1"/>
</dbReference>
<dbReference type="GO" id="GO:0005829">
    <property type="term" value="C:cytosol"/>
    <property type="evidence" value="ECO:0007669"/>
    <property type="project" value="TreeGrafter"/>
</dbReference>
<dbReference type="InterPro" id="IPR028978">
    <property type="entry name" value="Chorismate_lyase_/UTRA_dom_sf"/>
</dbReference>
<keyword evidence="3 4" id="KW-0456">Lyase</keyword>
<keyword evidence="2" id="KW-0831">Ubiquinone biosynthesis</keyword>
<dbReference type="SUPFAM" id="SSF64288">
    <property type="entry name" value="Chorismate lyase-like"/>
    <property type="match status" value="1"/>
</dbReference>
<evidence type="ECO:0000256" key="2">
    <source>
        <dbReference type="ARBA" id="ARBA00022688"/>
    </source>
</evidence>
<keyword evidence="5" id="KW-1185">Reference proteome</keyword>
<evidence type="ECO:0000313" key="5">
    <source>
        <dbReference type="Proteomes" id="UP000005467"/>
    </source>
</evidence>
<dbReference type="EMBL" id="AEVG01000147">
    <property type="protein sequence ID" value="EFX90669.1"/>
    <property type="molecule type" value="Genomic_DNA"/>
</dbReference>
<dbReference type="GO" id="GO:0008813">
    <property type="term" value="F:chorismate lyase activity"/>
    <property type="evidence" value="ECO:0007669"/>
    <property type="project" value="InterPro"/>
</dbReference>
<keyword evidence="1" id="KW-0963">Cytoplasm</keyword>